<feature type="compositionally biased region" description="Basic and acidic residues" evidence="2">
    <location>
        <begin position="149"/>
        <end position="171"/>
    </location>
</feature>
<comment type="caution">
    <text evidence="3">The sequence shown here is derived from an EMBL/GenBank/DDBJ whole genome shotgun (WGS) entry which is preliminary data.</text>
</comment>
<accession>A0A7J7FVX6</accession>
<evidence type="ECO:0000313" key="3">
    <source>
        <dbReference type="EMBL" id="KAF5932449.1"/>
    </source>
</evidence>
<feature type="region of interest" description="Disordered" evidence="2">
    <location>
        <begin position="1"/>
        <end position="28"/>
    </location>
</feature>
<dbReference type="Proteomes" id="UP000593564">
    <property type="component" value="Unassembled WGS sequence"/>
</dbReference>
<feature type="region of interest" description="Disordered" evidence="2">
    <location>
        <begin position="138"/>
        <end position="171"/>
    </location>
</feature>
<sequence length="171" mass="19079">MASPRPLTLFPDLNDPSSTTRSSTPTPTLPNLPMMLIEKIMATQSDIEANHFTLTSCMETMTAVTKLAHRLQNRESELHQVNAQLSLLQRIYKDARAEICALKAENKELKRKTTSMARFGATSFLAFDSRRGVLTLDESTGAGTSRVSQGDKKKNRAVERRVSEVGQWPEK</sequence>
<reference evidence="4" key="1">
    <citation type="journal article" date="2020" name="Nat. Commun.">
        <title>Genome assembly of wild tea tree DASZ reveals pedigree and selection history of tea varieties.</title>
        <authorList>
            <person name="Zhang W."/>
            <person name="Zhang Y."/>
            <person name="Qiu H."/>
            <person name="Guo Y."/>
            <person name="Wan H."/>
            <person name="Zhang X."/>
            <person name="Scossa F."/>
            <person name="Alseekh S."/>
            <person name="Zhang Q."/>
            <person name="Wang P."/>
            <person name="Xu L."/>
            <person name="Schmidt M.H."/>
            <person name="Jia X."/>
            <person name="Li D."/>
            <person name="Zhu A."/>
            <person name="Guo F."/>
            <person name="Chen W."/>
            <person name="Ni D."/>
            <person name="Usadel B."/>
            <person name="Fernie A.R."/>
            <person name="Wen W."/>
        </authorList>
    </citation>
    <scope>NUCLEOTIDE SEQUENCE [LARGE SCALE GENOMIC DNA]</scope>
    <source>
        <strain evidence="4">cv. G240</strain>
    </source>
</reference>
<proteinExistence type="predicted"/>
<dbReference type="EMBL" id="JACBKZ010000014">
    <property type="protein sequence ID" value="KAF5932449.1"/>
    <property type="molecule type" value="Genomic_DNA"/>
</dbReference>
<feature type="compositionally biased region" description="Low complexity" evidence="2">
    <location>
        <begin position="16"/>
        <end position="28"/>
    </location>
</feature>
<evidence type="ECO:0000313" key="4">
    <source>
        <dbReference type="Proteomes" id="UP000593564"/>
    </source>
</evidence>
<organism evidence="3 4">
    <name type="scientific">Camellia sinensis</name>
    <name type="common">Tea plant</name>
    <name type="synonym">Thea sinensis</name>
    <dbReference type="NCBI Taxonomy" id="4442"/>
    <lineage>
        <taxon>Eukaryota</taxon>
        <taxon>Viridiplantae</taxon>
        <taxon>Streptophyta</taxon>
        <taxon>Embryophyta</taxon>
        <taxon>Tracheophyta</taxon>
        <taxon>Spermatophyta</taxon>
        <taxon>Magnoliopsida</taxon>
        <taxon>eudicotyledons</taxon>
        <taxon>Gunneridae</taxon>
        <taxon>Pentapetalae</taxon>
        <taxon>asterids</taxon>
        <taxon>Ericales</taxon>
        <taxon>Theaceae</taxon>
        <taxon>Camellia</taxon>
    </lineage>
</organism>
<feature type="compositionally biased region" description="Polar residues" evidence="2">
    <location>
        <begin position="138"/>
        <end position="148"/>
    </location>
</feature>
<name>A0A7J7FVX6_CAMSI</name>
<feature type="coiled-coil region" evidence="1">
    <location>
        <begin position="78"/>
        <end position="112"/>
    </location>
</feature>
<keyword evidence="1" id="KW-0175">Coiled coil</keyword>
<dbReference type="AlphaFoldDB" id="A0A7J7FVX6"/>
<keyword evidence="4" id="KW-1185">Reference proteome</keyword>
<gene>
    <name evidence="3" type="ORF">HYC85_028620</name>
</gene>
<evidence type="ECO:0000256" key="2">
    <source>
        <dbReference type="SAM" id="MobiDB-lite"/>
    </source>
</evidence>
<protein>
    <submittedName>
        <fullName evidence="3">Uncharacterized protein</fullName>
    </submittedName>
</protein>
<evidence type="ECO:0000256" key="1">
    <source>
        <dbReference type="SAM" id="Coils"/>
    </source>
</evidence>
<reference evidence="3 4" key="2">
    <citation type="submission" date="2020-07" db="EMBL/GenBank/DDBJ databases">
        <title>Genome assembly of wild tea tree DASZ reveals pedigree and selection history of tea varieties.</title>
        <authorList>
            <person name="Zhang W."/>
        </authorList>
    </citation>
    <scope>NUCLEOTIDE SEQUENCE [LARGE SCALE GENOMIC DNA]</scope>
    <source>
        <strain evidence="4">cv. G240</strain>
        <tissue evidence="3">Leaf</tissue>
    </source>
</reference>